<dbReference type="GO" id="GO:0008233">
    <property type="term" value="F:peptidase activity"/>
    <property type="evidence" value="ECO:0007669"/>
    <property type="project" value="UniProtKB-KW"/>
</dbReference>
<dbReference type="GO" id="GO:0042575">
    <property type="term" value="C:DNA polymerase complex"/>
    <property type="evidence" value="ECO:0007669"/>
    <property type="project" value="UniProtKB-ARBA"/>
</dbReference>
<dbReference type="InterPro" id="IPR041588">
    <property type="entry name" value="Integrase_H2C2"/>
</dbReference>
<dbReference type="CDD" id="cd09274">
    <property type="entry name" value="RNase_HI_RT_Ty3"/>
    <property type="match status" value="1"/>
</dbReference>
<evidence type="ECO:0000256" key="9">
    <source>
        <dbReference type="ARBA" id="ARBA00023268"/>
    </source>
</evidence>
<dbReference type="PROSITE" id="PS50878">
    <property type="entry name" value="RT_POL"/>
    <property type="match status" value="1"/>
</dbReference>
<dbReference type="GO" id="GO:0015074">
    <property type="term" value="P:DNA integration"/>
    <property type="evidence" value="ECO:0007669"/>
    <property type="project" value="InterPro"/>
</dbReference>
<dbReference type="InterPro" id="IPR012337">
    <property type="entry name" value="RNaseH-like_sf"/>
</dbReference>
<keyword evidence="6" id="KW-0255">Endonuclease</keyword>
<dbReference type="SUPFAM" id="SSF56672">
    <property type="entry name" value="DNA/RNA polymerases"/>
    <property type="match status" value="1"/>
</dbReference>
<reference evidence="14 15" key="2">
    <citation type="submission" date="2019-12" db="UniProtKB">
        <authorList>
            <consortium name="WormBaseParasite"/>
        </authorList>
    </citation>
    <scope>IDENTIFICATION</scope>
</reference>
<dbReference type="InterPro" id="IPR043502">
    <property type="entry name" value="DNA/RNA_pol_sf"/>
</dbReference>
<evidence type="ECO:0000256" key="6">
    <source>
        <dbReference type="ARBA" id="ARBA00022759"/>
    </source>
</evidence>
<dbReference type="Gene3D" id="3.10.10.10">
    <property type="entry name" value="HIV Type 1 Reverse Transcriptase, subunit A, domain 1"/>
    <property type="match status" value="1"/>
</dbReference>
<dbReference type="GO" id="GO:0006508">
    <property type="term" value="P:proteolysis"/>
    <property type="evidence" value="ECO:0007669"/>
    <property type="project" value="UniProtKB-KW"/>
</dbReference>
<evidence type="ECO:0000256" key="10">
    <source>
        <dbReference type="SAM" id="MobiDB-lite"/>
    </source>
</evidence>
<keyword evidence="4" id="KW-0548">Nucleotidyltransferase</keyword>
<keyword evidence="5" id="KW-0540">Nuclease</keyword>
<dbReference type="InterPro" id="IPR041577">
    <property type="entry name" value="RT_RNaseH_2"/>
</dbReference>
<evidence type="ECO:0000256" key="1">
    <source>
        <dbReference type="ARBA" id="ARBA00012493"/>
    </source>
</evidence>
<dbReference type="InterPro" id="IPR036397">
    <property type="entry name" value="RNaseH_sf"/>
</dbReference>
<dbReference type="InterPro" id="IPR001584">
    <property type="entry name" value="Integrase_cat-core"/>
</dbReference>
<evidence type="ECO:0000256" key="7">
    <source>
        <dbReference type="ARBA" id="ARBA00022801"/>
    </source>
</evidence>
<evidence type="ECO:0000313" key="13">
    <source>
        <dbReference type="Proteomes" id="UP000046395"/>
    </source>
</evidence>
<dbReference type="Proteomes" id="UP000046395">
    <property type="component" value="Unassembled WGS sequence"/>
</dbReference>
<dbReference type="GO" id="GO:0003676">
    <property type="term" value="F:nucleic acid binding"/>
    <property type="evidence" value="ECO:0007669"/>
    <property type="project" value="InterPro"/>
</dbReference>
<dbReference type="AlphaFoldDB" id="A0A5S6Q406"/>
<feature type="domain" description="Integrase catalytic" evidence="12">
    <location>
        <begin position="553"/>
        <end position="714"/>
    </location>
</feature>
<feature type="domain" description="Reverse transcriptase" evidence="11">
    <location>
        <begin position="34"/>
        <end position="212"/>
    </location>
</feature>
<dbReference type="InterPro" id="IPR050951">
    <property type="entry name" value="Retrovirus_Pol_polyprotein"/>
</dbReference>
<evidence type="ECO:0000256" key="4">
    <source>
        <dbReference type="ARBA" id="ARBA00022695"/>
    </source>
</evidence>
<evidence type="ECO:0000313" key="14">
    <source>
        <dbReference type="WBParaSite" id="TMUE_0000001894.1"/>
    </source>
</evidence>
<keyword evidence="13" id="KW-1185">Reference proteome</keyword>
<dbReference type="GO" id="GO:0003964">
    <property type="term" value="F:RNA-directed DNA polymerase activity"/>
    <property type="evidence" value="ECO:0007669"/>
    <property type="project" value="UniProtKB-KW"/>
</dbReference>
<dbReference type="FunFam" id="3.30.420.10:FF:000032">
    <property type="entry name" value="Retrovirus-related Pol polyprotein from transposon 297-like Protein"/>
    <property type="match status" value="1"/>
</dbReference>
<dbReference type="GO" id="GO:0004519">
    <property type="term" value="F:endonuclease activity"/>
    <property type="evidence" value="ECO:0007669"/>
    <property type="project" value="UniProtKB-KW"/>
</dbReference>
<keyword evidence="7" id="KW-0378">Hydrolase</keyword>
<dbReference type="PANTHER" id="PTHR37984">
    <property type="entry name" value="PROTEIN CBG26694"/>
    <property type="match status" value="1"/>
</dbReference>
<dbReference type="InterPro" id="IPR000477">
    <property type="entry name" value="RT_dom"/>
</dbReference>
<dbReference type="Pfam" id="PF00078">
    <property type="entry name" value="RVT_1"/>
    <property type="match status" value="1"/>
</dbReference>
<dbReference type="PROSITE" id="PS50994">
    <property type="entry name" value="INTEGRASE"/>
    <property type="match status" value="1"/>
</dbReference>
<dbReference type="Gene3D" id="1.10.340.70">
    <property type="match status" value="1"/>
</dbReference>
<dbReference type="EC" id="2.7.7.49" evidence="1"/>
<dbReference type="FunFam" id="3.10.20.370:FF:000001">
    <property type="entry name" value="Retrovirus-related Pol polyprotein from transposon 17.6-like protein"/>
    <property type="match status" value="1"/>
</dbReference>
<dbReference type="SUPFAM" id="SSF53098">
    <property type="entry name" value="Ribonuclease H-like"/>
    <property type="match status" value="1"/>
</dbReference>
<keyword evidence="9" id="KW-0511">Multifunctional enzyme</keyword>
<dbReference type="Pfam" id="PF17919">
    <property type="entry name" value="RT_RNaseH_2"/>
    <property type="match status" value="1"/>
</dbReference>
<keyword evidence="2" id="KW-0645">Protease</keyword>
<dbReference type="WBParaSite" id="TMUE_0000001894.1">
    <property type="protein sequence ID" value="TMUE_0000001894.1"/>
    <property type="gene ID" value="WBGene00297761"/>
</dbReference>
<dbReference type="FunFam" id="3.30.70.270:FF:000020">
    <property type="entry name" value="Transposon Tf2-6 polyprotein-like Protein"/>
    <property type="match status" value="1"/>
</dbReference>
<evidence type="ECO:0000256" key="3">
    <source>
        <dbReference type="ARBA" id="ARBA00022679"/>
    </source>
</evidence>
<evidence type="ECO:0000256" key="2">
    <source>
        <dbReference type="ARBA" id="ARBA00022670"/>
    </source>
</evidence>
<accession>A0A5S6Q406</accession>
<evidence type="ECO:0000259" key="11">
    <source>
        <dbReference type="PROSITE" id="PS50878"/>
    </source>
</evidence>
<dbReference type="FunFam" id="3.10.10.10:FF:000007">
    <property type="entry name" value="Retrovirus-related Pol polyprotein from transposon 17.6-like Protein"/>
    <property type="match status" value="1"/>
</dbReference>
<evidence type="ECO:0000259" key="12">
    <source>
        <dbReference type="PROSITE" id="PS50994"/>
    </source>
</evidence>
<evidence type="ECO:0000256" key="5">
    <source>
        <dbReference type="ARBA" id="ARBA00022722"/>
    </source>
</evidence>
<dbReference type="Gene3D" id="3.30.70.270">
    <property type="match status" value="2"/>
</dbReference>
<dbReference type="InterPro" id="IPR043128">
    <property type="entry name" value="Rev_trsase/Diguanyl_cyclase"/>
</dbReference>
<name>A0A5S6Q406_TRIMR</name>
<dbReference type="PANTHER" id="PTHR37984:SF5">
    <property type="entry name" value="PROTEIN NYNRIN-LIKE"/>
    <property type="match status" value="1"/>
</dbReference>
<dbReference type="WBParaSite" id="TMUE_2000006257.1">
    <property type="protein sequence ID" value="TMUE_2000006257.1"/>
    <property type="gene ID" value="WBGene00299533"/>
</dbReference>
<keyword evidence="8" id="KW-0695">RNA-directed DNA polymerase</keyword>
<evidence type="ECO:0000256" key="8">
    <source>
        <dbReference type="ARBA" id="ARBA00022918"/>
    </source>
</evidence>
<organism evidence="13 14">
    <name type="scientific">Trichuris muris</name>
    <name type="common">Mouse whipworm</name>
    <dbReference type="NCBI Taxonomy" id="70415"/>
    <lineage>
        <taxon>Eukaryota</taxon>
        <taxon>Metazoa</taxon>
        <taxon>Ecdysozoa</taxon>
        <taxon>Nematoda</taxon>
        <taxon>Enoplea</taxon>
        <taxon>Dorylaimia</taxon>
        <taxon>Trichinellida</taxon>
        <taxon>Trichuridae</taxon>
        <taxon>Trichuris</taxon>
    </lineage>
</organism>
<keyword evidence="3" id="KW-0808">Transferase</keyword>
<dbReference type="STRING" id="70415.A0A5S6Q406"/>
<proteinExistence type="predicted"/>
<evidence type="ECO:0000313" key="15">
    <source>
        <dbReference type="WBParaSite" id="TMUE_2000006257.1"/>
    </source>
</evidence>
<reference evidence="13" key="1">
    <citation type="submission" date="2014-03" db="EMBL/GenBank/DDBJ databases">
        <title>The whipworm genome and dual-species transcriptomics of an intimate host-pathogen interaction.</title>
        <authorList>
            <person name="Foth B.J."/>
            <person name="Tsai I.J."/>
            <person name="Reid A.J."/>
            <person name="Bancroft A.J."/>
            <person name="Nichol S."/>
            <person name="Tracey A."/>
            <person name="Holroyd N."/>
            <person name="Cotton J.A."/>
            <person name="Stanley E.J."/>
            <person name="Zarowiecki M."/>
            <person name="Liu J.Z."/>
            <person name="Huckvale T."/>
            <person name="Cooper P.J."/>
            <person name="Grencis R.K."/>
            <person name="Berriman M."/>
        </authorList>
    </citation>
    <scope>NUCLEOTIDE SEQUENCE [LARGE SCALE GENOMIC DNA]</scope>
    <source>
        <strain evidence="13">Edinburgh</strain>
    </source>
</reference>
<dbReference type="Pfam" id="PF00665">
    <property type="entry name" value="rve"/>
    <property type="match status" value="1"/>
</dbReference>
<dbReference type="Pfam" id="PF17921">
    <property type="entry name" value="Integrase_H2C2"/>
    <property type="match status" value="1"/>
</dbReference>
<dbReference type="CDD" id="cd01647">
    <property type="entry name" value="RT_LTR"/>
    <property type="match status" value="1"/>
</dbReference>
<sequence>MHVIETTGRPVHFKPRRLPPARLQAAKKHFDDLLHRGIVRPSNSCWASPLHLVPKKQPGQWRPCGDYRALNQCTVPDRYPLPHIADFNHQLRGKRIFSKIDLEQAYHQIPVRQEDIPKTAVTTPFGLFEFVMMPFGLRNAAQTFQRFMDEVTRGLDGCFVYVDDILLATETEDEHFTLLKRLFQRFRSYGVRVNPAKCLLATHTLSFLGHQVDCEGVKPAPDKVAAVLNFPTPTTTKELRQFLGMINFYRRFLPNIASTVAPLDALVSANCQTIRLSEVEKQSFEDAKRTLSNATLLYHPDPSSPLALMVDASDKAVGAVLQQKTNGVWKPIAFFSKRLLPHQQRYSTFGKELLAAYSAVRHFRSSVEGQRLTIYTDHKPLVHAFRNASQSLNDREIRHLEFITSLVSDVRHVKGAENVVADAMSRNIHSLQGNELLSAQRIAITQSTDPELDSVKKDTSLQLYPRSVNGCDSPLWVDVSTEPARIYIPASLRRSVFSAIHGLSHPGVRATKRLMLSRYVWPAIKRDVSDWTRSCSACQRSKVHRHTRSPAREFPMPSERFEHVHLDIVGPLPLSENKRYLLTAVDRFSRWPEAWPLGEISAKAVARIFLENWIARFGVPSRVTTDRGRQFNSDLWSTFSKLLGCQHICTSSYHPQSNGMVERLHRHLKSALTAHTLHNRVRWTEALPLVLLGLRTAVKVDLGHAPSELVYGSSLRLPGEFFERTATDISSDPSGYADRLKSTMQRLRPVAPRANLRSPFVSKDLATCTHVFLQSPSKPHGLAPLYSGPHAVLRRTSKTVTVNINGHETTVAIDRTKPAFMANEPHAHSSHASSRRVSFRTQQV</sequence>
<feature type="region of interest" description="Disordered" evidence="10">
    <location>
        <begin position="824"/>
        <end position="844"/>
    </location>
</feature>
<protein>
    <recommendedName>
        <fullName evidence="1">RNA-directed DNA polymerase</fullName>
        <ecNumber evidence="1">2.7.7.49</ecNumber>
    </recommendedName>
</protein>
<dbReference type="Gene3D" id="3.30.420.10">
    <property type="entry name" value="Ribonuclease H-like superfamily/Ribonuclease H"/>
    <property type="match status" value="1"/>
</dbReference>